<protein>
    <submittedName>
        <fullName evidence="2">Uncharacterized protein</fullName>
    </submittedName>
</protein>
<feature type="compositionally biased region" description="Basic residues" evidence="1">
    <location>
        <begin position="29"/>
        <end position="38"/>
    </location>
</feature>
<evidence type="ECO:0000256" key="1">
    <source>
        <dbReference type="SAM" id="MobiDB-lite"/>
    </source>
</evidence>
<dbReference type="AlphaFoldDB" id="A0A852WT77"/>
<proteinExistence type="predicted"/>
<accession>A0A852WT77</accession>
<feature type="region of interest" description="Disordered" evidence="1">
    <location>
        <begin position="20"/>
        <end position="47"/>
    </location>
</feature>
<organism evidence="2 3">
    <name type="scientific">Pedococcus badiiscoriae</name>
    <dbReference type="NCBI Taxonomy" id="642776"/>
    <lineage>
        <taxon>Bacteria</taxon>
        <taxon>Bacillati</taxon>
        <taxon>Actinomycetota</taxon>
        <taxon>Actinomycetes</taxon>
        <taxon>Micrococcales</taxon>
        <taxon>Intrasporangiaceae</taxon>
        <taxon>Pedococcus</taxon>
    </lineage>
</organism>
<name>A0A852WT77_9MICO</name>
<evidence type="ECO:0000313" key="3">
    <source>
        <dbReference type="Proteomes" id="UP000573599"/>
    </source>
</evidence>
<keyword evidence="3" id="KW-1185">Reference proteome</keyword>
<dbReference type="EMBL" id="JACCAB010000001">
    <property type="protein sequence ID" value="NYG08402.1"/>
    <property type="molecule type" value="Genomic_DNA"/>
</dbReference>
<sequence length="75" mass="8833">MSITAHPYIVVAEQLWKQESLSGANLAPRRAHRPRTPRTPRSPRTLRWPRWPRRARDWRLPRPLGPAVRTTPRPV</sequence>
<gene>
    <name evidence="2" type="ORF">BJ986_002889</name>
</gene>
<evidence type="ECO:0000313" key="2">
    <source>
        <dbReference type="EMBL" id="NYG08402.1"/>
    </source>
</evidence>
<dbReference type="RefSeq" id="WP_179422805.1">
    <property type="nucleotide sequence ID" value="NZ_JACCAB010000001.1"/>
</dbReference>
<reference evidence="2 3" key="1">
    <citation type="submission" date="2020-07" db="EMBL/GenBank/DDBJ databases">
        <title>Sequencing the genomes of 1000 actinobacteria strains.</title>
        <authorList>
            <person name="Klenk H.-P."/>
        </authorList>
    </citation>
    <scope>NUCLEOTIDE SEQUENCE [LARGE SCALE GENOMIC DNA]</scope>
    <source>
        <strain evidence="2 3">DSM 23987</strain>
    </source>
</reference>
<comment type="caution">
    <text evidence="2">The sequence shown here is derived from an EMBL/GenBank/DDBJ whole genome shotgun (WGS) entry which is preliminary data.</text>
</comment>
<dbReference type="Proteomes" id="UP000573599">
    <property type="component" value="Unassembled WGS sequence"/>
</dbReference>